<proteinExistence type="predicted"/>
<dbReference type="PROSITE" id="PS51257">
    <property type="entry name" value="PROKAR_LIPOPROTEIN"/>
    <property type="match status" value="1"/>
</dbReference>
<evidence type="ECO:0000313" key="1">
    <source>
        <dbReference type="EMBL" id="GGN96069.1"/>
    </source>
</evidence>
<dbReference type="AlphaFoldDB" id="A0A830GNT1"/>
<reference evidence="1" key="1">
    <citation type="journal article" date="2014" name="Int. J. Syst. Evol. Microbiol.">
        <title>Complete genome sequence of Corynebacterium casei LMG S-19264T (=DSM 44701T), isolated from a smear-ripened cheese.</title>
        <authorList>
            <consortium name="US DOE Joint Genome Institute (JGI-PGF)"/>
            <person name="Walter F."/>
            <person name="Albersmeier A."/>
            <person name="Kalinowski J."/>
            <person name="Ruckert C."/>
        </authorList>
    </citation>
    <scope>NUCLEOTIDE SEQUENCE</scope>
    <source>
        <strain evidence="1">JCM 17820</strain>
    </source>
</reference>
<gene>
    <name evidence="1" type="ORF">GCM10009030_23930</name>
</gene>
<accession>A0A830GNT1</accession>
<organism evidence="1 2">
    <name type="scientific">Haloarcula pellucida</name>
    <dbReference type="NCBI Taxonomy" id="1427151"/>
    <lineage>
        <taxon>Archaea</taxon>
        <taxon>Methanobacteriati</taxon>
        <taxon>Methanobacteriota</taxon>
        <taxon>Stenosarchaea group</taxon>
        <taxon>Halobacteria</taxon>
        <taxon>Halobacteriales</taxon>
        <taxon>Haloarculaceae</taxon>
        <taxon>Haloarcula</taxon>
    </lineage>
</organism>
<name>A0A830GNT1_9EURY</name>
<dbReference type="EMBL" id="BMOU01000004">
    <property type="protein sequence ID" value="GGN96069.1"/>
    <property type="molecule type" value="Genomic_DNA"/>
</dbReference>
<protein>
    <submittedName>
        <fullName evidence="1">Uncharacterized protein</fullName>
    </submittedName>
</protein>
<comment type="caution">
    <text evidence="1">The sequence shown here is derived from an EMBL/GenBank/DDBJ whole genome shotgun (WGS) entry which is preliminary data.</text>
</comment>
<sequence>MDHSRREAIYGLSSAMLALAGCSVPGAKSASPTETTEQETAVDVRVINNTSTEQSISITVSADSSVIVQETVIVQSGEATVVEAGIRQQGTYELSVEGNGMSDTGSVTLGEYHIEYGRNFRVEVRPDSISIGVYE</sequence>
<dbReference type="Proteomes" id="UP000605784">
    <property type="component" value="Unassembled WGS sequence"/>
</dbReference>
<evidence type="ECO:0000313" key="2">
    <source>
        <dbReference type="Proteomes" id="UP000605784"/>
    </source>
</evidence>
<keyword evidence="2" id="KW-1185">Reference proteome</keyword>
<reference evidence="1" key="2">
    <citation type="submission" date="2020-09" db="EMBL/GenBank/DDBJ databases">
        <authorList>
            <person name="Sun Q."/>
            <person name="Ohkuma M."/>
        </authorList>
    </citation>
    <scope>NUCLEOTIDE SEQUENCE</scope>
    <source>
        <strain evidence="1">JCM 17820</strain>
    </source>
</reference>